<dbReference type="RefSeq" id="WP_189533917.1">
    <property type="nucleotide sequence ID" value="NZ_BMSV01000005.1"/>
</dbReference>
<proteinExistence type="predicted"/>
<reference evidence="1" key="1">
    <citation type="journal article" date="2014" name="Int. J. Syst. Evol. Microbiol.">
        <title>Complete genome sequence of Corynebacterium casei LMG S-19264T (=DSM 44701T), isolated from a smear-ripened cheese.</title>
        <authorList>
            <consortium name="US DOE Joint Genome Institute (JGI-PGF)"/>
            <person name="Walter F."/>
            <person name="Albersmeier A."/>
            <person name="Kalinowski J."/>
            <person name="Ruckert C."/>
        </authorList>
    </citation>
    <scope>NUCLEOTIDE SEQUENCE</scope>
    <source>
        <strain evidence="1">JCM 4335</strain>
    </source>
</reference>
<dbReference type="Proteomes" id="UP000654123">
    <property type="component" value="Unassembled WGS sequence"/>
</dbReference>
<evidence type="ECO:0000313" key="1">
    <source>
        <dbReference type="EMBL" id="GGQ09589.1"/>
    </source>
</evidence>
<dbReference type="SUPFAM" id="SSF53335">
    <property type="entry name" value="S-adenosyl-L-methionine-dependent methyltransferases"/>
    <property type="match status" value="1"/>
</dbReference>
<dbReference type="InterPro" id="IPR006764">
    <property type="entry name" value="SAM_dep_MeTrfase_SAV2177_type"/>
</dbReference>
<evidence type="ECO:0008006" key="3">
    <source>
        <dbReference type="Google" id="ProtNLM"/>
    </source>
</evidence>
<evidence type="ECO:0000313" key="2">
    <source>
        <dbReference type="Proteomes" id="UP000654123"/>
    </source>
</evidence>
<dbReference type="Pfam" id="PF04672">
    <property type="entry name" value="Methyltransf_19"/>
    <property type="match status" value="1"/>
</dbReference>
<dbReference type="AlphaFoldDB" id="A0A918EJY3"/>
<organism evidence="1 2">
    <name type="scientific">Streptomyces roseolilacinus</name>
    <dbReference type="NCBI Taxonomy" id="66904"/>
    <lineage>
        <taxon>Bacteria</taxon>
        <taxon>Bacillati</taxon>
        <taxon>Actinomycetota</taxon>
        <taxon>Actinomycetes</taxon>
        <taxon>Kitasatosporales</taxon>
        <taxon>Streptomycetaceae</taxon>
        <taxon>Streptomyces</taxon>
    </lineage>
</organism>
<accession>A0A918EJY3</accession>
<reference evidence="1" key="2">
    <citation type="submission" date="2020-09" db="EMBL/GenBank/DDBJ databases">
        <authorList>
            <person name="Sun Q."/>
            <person name="Ohkuma M."/>
        </authorList>
    </citation>
    <scope>NUCLEOTIDE SEQUENCE</scope>
    <source>
        <strain evidence="1">JCM 4335</strain>
    </source>
</reference>
<name>A0A918EJY3_9ACTN</name>
<dbReference type="EMBL" id="BMSV01000005">
    <property type="protein sequence ID" value="GGQ09589.1"/>
    <property type="molecule type" value="Genomic_DNA"/>
</dbReference>
<gene>
    <name evidence="1" type="ORF">GCM10010249_30220</name>
</gene>
<protein>
    <recommendedName>
        <fullName evidence="3">SAM-dependent methyltransferase</fullName>
    </recommendedName>
</protein>
<sequence>MHGEPLSPQDIDVTTPSVARMYDYLLGGEDNYDSDRKACEILLTEVPSTRELALNNRLFLRRVVRYLAEERGIDQFIDHGSGLPTRDNVHEVAQRVHPEASVVYIDNDPIVLAHGRALLATNKHTAVVQADMRDTDHIFEHPETRRLIDLSRPVAALFVSVLHCLPDEDDPAGLVRDVMRRLAPGSCLVICQLVSEHSHVRAFVTDFMHRTTHGNWGRVREEGEVRAYFQGLDIIDPPGLVEVSTWLPDNDLAPRQKTFEWKEWGGVGIVP</sequence>
<dbReference type="PIRSF" id="PIRSF017393">
    <property type="entry name" value="MTase_SAV2177"/>
    <property type="match status" value="1"/>
</dbReference>
<comment type="caution">
    <text evidence="1">The sequence shown here is derived from an EMBL/GenBank/DDBJ whole genome shotgun (WGS) entry which is preliminary data.</text>
</comment>
<dbReference type="InterPro" id="IPR029063">
    <property type="entry name" value="SAM-dependent_MTases_sf"/>
</dbReference>
<keyword evidence="2" id="KW-1185">Reference proteome</keyword>
<dbReference type="Gene3D" id="3.40.50.150">
    <property type="entry name" value="Vaccinia Virus protein VP39"/>
    <property type="match status" value="1"/>
</dbReference>